<dbReference type="RefSeq" id="WP_281755976.1">
    <property type="nucleotide sequence ID" value="NZ_BRVP01000024.1"/>
</dbReference>
<sequence length="133" mass="14764">MNTNTFTDKLEVSVTITNTGNTSGKEVVQLYLTAPQDKVDKPVIELKAFDKTKVLKPNSSQTVKFILNPKDLASFIDDDSAWVVEKGVYTIKIGTSSLQIKQTANFTVAQNIIAEKVHDVFKLDIPMNAVLKY</sequence>
<feature type="domain" description="Fibronectin type III-like" evidence="3">
    <location>
        <begin position="26"/>
        <end position="97"/>
    </location>
</feature>
<keyword evidence="2" id="KW-0378">Hydrolase</keyword>
<dbReference type="Gene3D" id="2.60.40.10">
    <property type="entry name" value="Immunoglobulins"/>
    <property type="match status" value="1"/>
</dbReference>
<comment type="caution">
    <text evidence="4">The sequence shown here is derived from an EMBL/GenBank/DDBJ whole genome shotgun (WGS) entry which is preliminary data.</text>
</comment>
<dbReference type="FunFam" id="2.60.40.10:FF:000495">
    <property type="entry name" value="Periplasmic beta-glucosidase"/>
    <property type="match status" value="1"/>
</dbReference>
<evidence type="ECO:0000313" key="5">
    <source>
        <dbReference type="Proteomes" id="UP001143545"/>
    </source>
</evidence>
<dbReference type="PANTHER" id="PTHR42715:SF10">
    <property type="entry name" value="BETA-GLUCOSIDASE"/>
    <property type="match status" value="1"/>
</dbReference>
<dbReference type="InterPro" id="IPR026891">
    <property type="entry name" value="Fn3-like"/>
</dbReference>
<dbReference type="AlphaFoldDB" id="A0A9W6EWV4"/>
<organism evidence="4 5">
    <name type="scientific">Neptunitalea chrysea</name>
    <dbReference type="NCBI Taxonomy" id="1647581"/>
    <lineage>
        <taxon>Bacteria</taxon>
        <taxon>Pseudomonadati</taxon>
        <taxon>Bacteroidota</taxon>
        <taxon>Flavobacteriia</taxon>
        <taxon>Flavobacteriales</taxon>
        <taxon>Flavobacteriaceae</taxon>
        <taxon>Neptunitalea</taxon>
    </lineage>
</organism>
<dbReference type="PANTHER" id="PTHR42715">
    <property type="entry name" value="BETA-GLUCOSIDASE"/>
    <property type="match status" value="1"/>
</dbReference>
<gene>
    <name evidence="4" type="ORF">NBRC110019_28090</name>
</gene>
<dbReference type="GO" id="GO:0008422">
    <property type="term" value="F:beta-glucosidase activity"/>
    <property type="evidence" value="ECO:0007669"/>
    <property type="project" value="UniProtKB-ARBA"/>
</dbReference>
<keyword evidence="5" id="KW-1185">Reference proteome</keyword>
<comment type="similarity">
    <text evidence="1">Belongs to the glycosyl hydrolase 3 family.</text>
</comment>
<evidence type="ECO:0000256" key="1">
    <source>
        <dbReference type="ARBA" id="ARBA00005336"/>
    </source>
</evidence>
<dbReference type="SMART" id="SM01217">
    <property type="entry name" value="Fn3_like"/>
    <property type="match status" value="1"/>
</dbReference>
<dbReference type="EMBL" id="BRVP01000024">
    <property type="protein sequence ID" value="GLB53768.1"/>
    <property type="molecule type" value="Genomic_DNA"/>
</dbReference>
<dbReference type="InterPro" id="IPR013783">
    <property type="entry name" value="Ig-like_fold"/>
</dbReference>
<evidence type="ECO:0000313" key="4">
    <source>
        <dbReference type="EMBL" id="GLB53768.1"/>
    </source>
</evidence>
<evidence type="ECO:0000256" key="2">
    <source>
        <dbReference type="ARBA" id="ARBA00022801"/>
    </source>
</evidence>
<accession>A0A9W6EWV4</accession>
<reference evidence="4" key="1">
    <citation type="submission" date="2022-07" db="EMBL/GenBank/DDBJ databases">
        <title>Taxonomy of Novel Oxalotrophic and Methylotrophic Bacteria.</title>
        <authorList>
            <person name="Sahin N."/>
            <person name="Tani A."/>
        </authorList>
    </citation>
    <scope>NUCLEOTIDE SEQUENCE</scope>
    <source>
        <strain evidence="4">AM327</strain>
    </source>
</reference>
<evidence type="ECO:0000259" key="3">
    <source>
        <dbReference type="SMART" id="SM01217"/>
    </source>
</evidence>
<dbReference type="Proteomes" id="UP001143545">
    <property type="component" value="Unassembled WGS sequence"/>
</dbReference>
<protein>
    <recommendedName>
        <fullName evidence="3">Fibronectin type III-like domain-containing protein</fullName>
    </recommendedName>
</protein>
<name>A0A9W6EWV4_9FLAO</name>
<dbReference type="InterPro" id="IPR050288">
    <property type="entry name" value="Cellulose_deg_GH3"/>
</dbReference>
<dbReference type="Pfam" id="PF14310">
    <property type="entry name" value="Fn3-like"/>
    <property type="match status" value="1"/>
</dbReference>
<proteinExistence type="inferred from homology"/>